<dbReference type="GO" id="GO:0071013">
    <property type="term" value="C:catalytic step 2 spliceosome"/>
    <property type="evidence" value="ECO:0007669"/>
    <property type="project" value="TreeGrafter"/>
</dbReference>
<evidence type="ECO:0000259" key="4">
    <source>
        <dbReference type="PROSITE" id="PS50102"/>
    </source>
</evidence>
<dbReference type="Gene3D" id="3.30.70.330">
    <property type="match status" value="1"/>
</dbReference>
<feature type="region of interest" description="Disordered" evidence="3">
    <location>
        <begin position="168"/>
        <end position="314"/>
    </location>
</feature>
<dbReference type="STRING" id="6198.A0A075A684"/>
<sequence>MNPITNTKNQNLMNMRELSLGYTGTVSSWHRQYKDSAWIFIGGLNFELTEGDIICVFSQYGEVVNINLVRDKKTGVSKGFAFLCYEDQRSTVLATDNLNGIKLAGRIIRVDHVEKYKVPTDGTVDVGTGKKKRRIESENDKDAVSAFVREHGCGPEVMKHLKKLEAEAHKRSHNGCRDKRHSDNHRNLNDDNGSRYSRNARNPSPSPTRTLASSDSQRYKTDGLSSFSRTKKESSLSPPRKRSSLSPPRKESSSVSPARKRNHSRPSPSRRRTHCSPSTRRIKQESPEPYYRVRESSNSRATDLRRNRQHNSKH</sequence>
<dbReference type="PROSITE" id="PS50102">
    <property type="entry name" value="RRM"/>
    <property type="match status" value="1"/>
</dbReference>
<dbReference type="EMBL" id="KL596871">
    <property type="protein sequence ID" value="KER22954.1"/>
    <property type="molecule type" value="Genomic_DNA"/>
</dbReference>
<dbReference type="GeneID" id="20323221"/>
<dbReference type="KEGG" id="ovi:T265_09042"/>
<protein>
    <recommendedName>
        <fullName evidence="4">RRM domain-containing protein</fullName>
    </recommendedName>
</protein>
<feature type="compositionally biased region" description="Basic residues" evidence="3">
    <location>
        <begin position="258"/>
        <end position="274"/>
    </location>
</feature>
<dbReference type="InterPro" id="IPR012677">
    <property type="entry name" value="Nucleotide-bd_a/b_plait_sf"/>
</dbReference>
<gene>
    <name evidence="5" type="ORF">T265_09042</name>
</gene>
<keyword evidence="6" id="KW-1185">Reference proteome</keyword>
<feature type="compositionally biased region" description="Polar residues" evidence="3">
    <location>
        <begin position="194"/>
        <end position="216"/>
    </location>
</feature>
<evidence type="ECO:0000256" key="3">
    <source>
        <dbReference type="SAM" id="MobiDB-lite"/>
    </source>
</evidence>
<evidence type="ECO:0000313" key="6">
    <source>
        <dbReference type="Proteomes" id="UP000054324"/>
    </source>
</evidence>
<keyword evidence="1 2" id="KW-0694">RNA-binding</keyword>
<proteinExistence type="predicted"/>
<dbReference type="PANTHER" id="PTHR45880:SF1">
    <property type="entry name" value="RNA-BINDING MOTIF PROTEIN, X-LINKED 2"/>
    <property type="match status" value="1"/>
</dbReference>
<dbReference type="PANTHER" id="PTHR45880">
    <property type="entry name" value="RNA-BINDING MOTIF PROTEIN, X-LINKED 2"/>
    <property type="match status" value="1"/>
</dbReference>
<feature type="domain" description="RRM" evidence="4">
    <location>
        <begin position="37"/>
        <end position="115"/>
    </location>
</feature>
<dbReference type="Pfam" id="PF00076">
    <property type="entry name" value="RRM_1"/>
    <property type="match status" value="1"/>
</dbReference>
<dbReference type="Proteomes" id="UP000054324">
    <property type="component" value="Unassembled WGS sequence"/>
</dbReference>
<reference evidence="5 6" key="1">
    <citation type="submission" date="2013-11" db="EMBL/GenBank/DDBJ databases">
        <title>Opisthorchis viverrini - life in the bile duct.</title>
        <authorList>
            <person name="Young N.D."/>
            <person name="Nagarajan N."/>
            <person name="Lin S.J."/>
            <person name="Korhonen P.K."/>
            <person name="Jex A.R."/>
            <person name="Hall R.S."/>
            <person name="Safavi-Hemami H."/>
            <person name="Kaewkong W."/>
            <person name="Bertrand D."/>
            <person name="Gao S."/>
            <person name="Seet Q."/>
            <person name="Wongkham S."/>
            <person name="Teh B.T."/>
            <person name="Wongkham C."/>
            <person name="Intapan P.M."/>
            <person name="Maleewong W."/>
            <person name="Yang X."/>
            <person name="Hu M."/>
            <person name="Wang Z."/>
            <person name="Hofmann A."/>
            <person name="Sternberg P.W."/>
            <person name="Tan P."/>
            <person name="Wang J."/>
            <person name="Gasser R.B."/>
        </authorList>
    </citation>
    <scope>NUCLEOTIDE SEQUENCE [LARGE SCALE GENOMIC DNA]</scope>
</reference>
<accession>A0A075A684</accession>
<dbReference type="FunFam" id="3.30.70.330:FF:000962">
    <property type="entry name" value="RBMX2 ortholog"/>
    <property type="match status" value="1"/>
</dbReference>
<dbReference type="InterPro" id="IPR000504">
    <property type="entry name" value="RRM_dom"/>
</dbReference>
<dbReference type="SMART" id="SM00360">
    <property type="entry name" value="RRM"/>
    <property type="match status" value="1"/>
</dbReference>
<dbReference type="GO" id="GO:0003723">
    <property type="term" value="F:RNA binding"/>
    <property type="evidence" value="ECO:0007669"/>
    <property type="project" value="UniProtKB-UniRule"/>
</dbReference>
<dbReference type="CTD" id="20323221"/>
<dbReference type="CDD" id="cd12411">
    <property type="entry name" value="RRM_ist3_like"/>
    <property type="match status" value="1"/>
</dbReference>
<evidence type="ECO:0000313" key="5">
    <source>
        <dbReference type="EMBL" id="KER22954.1"/>
    </source>
</evidence>
<dbReference type="AlphaFoldDB" id="A0A075A684"/>
<feature type="compositionally biased region" description="Basic and acidic residues" evidence="3">
    <location>
        <begin position="168"/>
        <end position="193"/>
    </location>
</feature>
<name>A0A075A684_OPIVI</name>
<organism evidence="5 6">
    <name type="scientific">Opisthorchis viverrini</name>
    <name type="common">Southeast Asian liver fluke</name>
    <dbReference type="NCBI Taxonomy" id="6198"/>
    <lineage>
        <taxon>Eukaryota</taxon>
        <taxon>Metazoa</taxon>
        <taxon>Spiralia</taxon>
        <taxon>Lophotrochozoa</taxon>
        <taxon>Platyhelminthes</taxon>
        <taxon>Trematoda</taxon>
        <taxon>Digenea</taxon>
        <taxon>Opisthorchiida</taxon>
        <taxon>Opisthorchiata</taxon>
        <taxon>Opisthorchiidae</taxon>
        <taxon>Opisthorchis</taxon>
    </lineage>
</organism>
<dbReference type="GO" id="GO:0000398">
    <property type="term" value="P:mRNA splicing, via spliceosome"/>
    <property type="evidence" value="ECO:0007669"/>
    <property type="project" value="InterPro"/>
</dbReference>
<dbReference type="InterPro" id="IPR051847">
    <property type="entry name" value="RNA_proc/Spliceosome_comp"/>
</dbReference>
<feature type="region of interest" description="Disordered" evidence="3">
    <location>
        <begin position="121"/>
        <end position="141"/>
    </location>
</feature>
<dbReference type="InterPro" id="IPR045844">
    <property type="entry name" value="RRM_Ist3-like"/>
</dbReference>
<evidence type="ECO:0000256" key="1">
    <source>
        <dbReference type="ARBA" id="ARBA00022884"/>
    </source>
</evidence>
<evidence type="ECO:0000256" key="2">
    <source>
        <dbReference type="PROSITE-ProRule" id="PRU00176"/>
    </source>
</evidence>
<dbReference type="GO" id="GO:0071011">
    <property type="term" value="C:precatalytic spliceosome"/>
    <property type="evidence" value="ECO:0007669"/>
    <property type="project" value="TreeGrafter"/>
</dbReference>
<dbReference type="SUPFAM" id="SSF54928">
    <property type="entry name" value="RNA-binding domain, RBD"/>
    <property type="match status" value="1"/>
</dbReference>
<feature type="compositionally biased region" description="Basic and acidic residues" evidence="3">
    <location>
        <begin position="282"/>
        <end position="306"/>
    </location>
</feature>
<dbReference type="RefSeq" id="XP_009173275.1">
    <property type="nucleotide sequence ID" value="XM_009175011.1"/>
</dbReference>
<dbReference type="OrthoDB" id="2573941at2759"/>
<dbReference type="GO" id="GO:0005686">
    <property type="term" value="C:U2 snRNP"/>
    <property type="evidence" value="ECO:0007669"/>
    <property type="project" value="TreeGrafter"/>
</dbReference>
<dbReference type="InterPro" id="IPR035979">
    <property type="entry name" value="RBD_domain_sf"/>
</dbReference>